<name>A0A0J6YE20_COCIT</name>
<dbReference type="AlphaFoldDB" id="A0A0J6YE20"/>
<dbReference type="EMBL" id="DS028096">
    <property type="protein sequence ID" value="KMP05915.1"/>
    <property type="molecule type" value="Genomic_DNA"/>
</dbReference>
<proteinExistence type="predicted"/>
<organism evidence="1 2">
    <name type="scientific">Coccidioides immitis RMSCC 2394</name>
    <dbReference type="NCBI Taxonomy" id="404692"/>
    <lineage>
        <taxon>Eukaryota</taxon>
        <taxon>Fungi</taxon>
        <taxon>Dikarya</taxon>
        <taxon>Ascomycota</taxon>
        <taxon>Pezizomycotina</taxon>
        <taxon>Eurotiomycetes</taxon>
        <taxon>Eurotiomycetidae</taxon>
        <taxon>Onygenales</taxon>
        <taxon>Onygenaceae</taxon>
        <taxon>Coccidioides</taxon>
    </lineage>
</organism>
<reference evidence="2" key="1">
    <citation type="journal article" date="2010" name="Genome Res.">
        <title>Population genomic sequencing of Coccidioides fungi reveals recent hybridization and transposon control.</title>
        <authorList>
            <person name="Neafsey D.E."/>
            <person name="Barker B.M."/>
            <person name="Sharpton T.J."/>
            <person name="Stajich J.E."/>
            <person name="Park D.J."/>
            <person name="Whiston E."/>
            <person name="Hung C.-Y."/>
            <person name="McMahan C."/>
            <person name="White J."/>
            <person name="Sykes S."/>
            <person name="Heiman D."/>
            <person name="Young S."/>
            <person name="Zeng Q."/>
            <person name="Abouelleil A."/>
            <person name="Aftuck L."/>
            <person name="Bessette D."/>
            <person name="Brown A."/>
            <person name="FitzGerald M."/>
            <person name="Lui A."/>
            <person name="Macdonald J.P."/>
            <person name="Priest M."/>
            <person name="Orbach M.J."/>
            <person name="Galgiani J.N."/>
            <person name="Kirkland T.N."/>
            <person name="Cole G.T."/>
            <person name="Birren B.W."/>
            <person name="Henn M.R."/>
            <person name="Taylor J.W."/>
            <person name="Rounsley S.D."/>
        </authorList>
    </citation>
    <scope>NUCLEOTIDE SEQUENCE [LARGE SCALE GENOMIC DNA]</scope>
    <source>
        <strain evidence="2">RMSCC 2394</strain>
    </source>
</reference>
<gene>
    <name evidence="1" type="ORF">CIRG_05596</name>
</gene>
<evidence type="ECO:0000313" key="2">
    <source>
        <dbReference type="Proteomes" id="UP000054565"/>
    </source>
</evidence>
<accession>A0A0J6YE20</accession>
<dbReference type="Proteomes" id="UP000054565">
    <property type="component" value="Unassembled WGS sequence"/>
</dbReference>
<sequence>MSMPLRRNQVPHWGAILRWKTSASNEHELNLRWLSELDIALENLLLENQVSNHRQHVENFRSKATARTKSEEGEYGAAEQRSLAKKEHGVVKAPITSFCMVCNVVRSNSFSWPNTTSYTADGTCRLTLQLRVGDWVSRPIASCMTLAYGKFWTLATSAAVRRKLGNGPSTTRLMFVPQEV</sequence>
<evidence type="ECO:0000313" key="1">
    <source>
        <dbReference type="EMBL" id="KMP05915.1"/>
    </source>
</evidence>
<protein>
    <submittedName>
        <fullName evidence="1">Uncharacterized protein</fullName>
    </submittedName>
</protein>